<feature type="signal peptide" evidence="1">
    <location>
        <begin position="1"/>
        <end position="20"/>
    </location>
</feature>
<keyword evidence="3" id="KW-1185">Reference proteome</keyword>
<dbReference type="EMBL" id="JAKROA010000001">
    <property type="protein sequence ID" value="KAL5112033.1"/>
    <property type="molecule type" value="Genomic_DNA"/>
</dbReference>
<evidence type="ECO:0000313" key="3">
    <source>
        <dbReference type="Proteomes" id="UP001651158"/>
    </source>
</evidence>
<protein>
    <recommendedName>
        <fullName evidence="4">Secreted protein</fullName>
    </recommendedName>
</protein>
<proteinExistence type="predicted"/>
<feature type="chain" id="PRO_5046146152" description="Secreted protein" evidence="1">
    <location>
        <begin position="21"/>
        <end position="69"/>
    </location>
</feature>
<keyword evidence="1" id="KW-0732">Signal</keyword>
<reference evidence="2 3" key="1">
    <citation type="journal article" date="2022" name="Front. Cell. Infect. Microbiol.">
        <title>The Genomes of Two Strains of Taenia crassiceps the Animal Model for the Study of Human Cysticercosis.</title>
        <authorList>
            <person name="Bobes R.J."/>
            <person name="Estrada K."/>
            <person name="Rios-Valencia D.G."/>
            <person name="Calderon-Gallegos A."/>
            <person name="de la Torre P."/>
            <person name="Carrero J.C."/>
            <person name="Sanchez-Flores A."/>
            <person name="Laclette J.P."/>
        </authorList>
    </citation>
    <scope>NUCLEOTIDE SEQUENCE [LARGE SCALE GENOMIC DNA]</scope>
    <source>
        <strain evidence="2">WFUcys</strain>
    </source>
</reference>
<evidence type="ECO:0008006" key="4">
    <source>
        <dbReference type="Google" id="ProtNLM"/>
    </source>
</evidence>
<organism evidence="2 3">
    <name type="scientific">Taenia crassiceps</name>
    <dbReference type="NCBI Taxonomy" id="6207"/>
    <lineage>
        <taxon>Eukaryota</taxon>
        <taxon>Metazoa</taxon>
        <taxon>Spiralia</taxon>
        <taxon>Lophotrochozoa</taxon>
        <taxon>Platyhelminthes</taxon>
        <taxon>Cestoda</taxon>
        <taxon>Eucestoda</taxon>
        <taxon>Cyclophyllidea</taxon>
        <taxon>Taeniidae</taxon>
        <taxon>Taenia</taxon>
    </lineage>
</organism>
<comment type="caution">
    <text evidence="2">The sequence shown here is derived from an EMBL/GenBank/DDBJ whole genome shotgun (WGS) entry which is preliminary data.</text>
</comment>
<gene>
    <name evidence="2" type="ORF">TcWFU_004806</name>
</gene>
<accession>A0ABR4QR43</accession>
<name>A0ABR4QR43_9CEST</name>
<evidence type="ECO:0000313" key="2">
    <source>
        <dbReference type="EMBL" id="KAL5112033.1"/>
    </source>
</evidence>
<sequence>MSTWLEWSFIHCAAFWFFWAHSKIQLCLLCDRQSSSRSTRKLVCTYQDWPYDFVLLLEGPISWTREQSI</sequence>
<evidence type="ECO:0000256" key="1">
    <source>
        <dbReference type="SAM" id="SignalP"/>
    </source>
</evidence>
<dbReference type="Proteomes" id="UP001651158">
    <property type="component" value="Unassembled WGS sequence"/>
</dbReference>